<dbReference type="InterPro" id="IPR003675">
    <property type="entry name" value="Rce1/LyrA-like_dom"/>
</dbReference>
<feature type="transmembrane region" description="Helical" evidence="1">
    <location>
        <begin position="241"/>
        <end position="259"/>
    </location>
</feature>
<dbReference type="Proteomes" id="UP000001007">
    <property type="component" value="Chromosome"/>
</dbReference>
<feature type="domain" description="CAAX prenyl protease 2/Lysostaphin resistance protein A-like" evidence="2">
    <location>
        <begin position="167"/>
        <end position="253"/>
    </location>
</feature>
<organism evidence="3 4">
    <name type="scientific">Chlorobaculum tepidum (strain ATCC 49652 / DSM 12025 / NBRC 103806 / TLS)</name>
    <name type="common">Chlorobium tepidum</name>
    <dbReference type="NCBI Taxonomy" id="194439"/>
    <lineage>
        <taxon>Bacteria</taxon>
        <taxon>Pseudomonadati</taxon>
        <taxon>Chlorobiota</taxon>
        <taxon>Chlorobiia</taxon>
        <taxon>Chlorobiales</taxon>
        <taxon>Chlorobiaceae</taxon>
        <taxon>Chlorobaculum</taxon>
    </lineage>
</organism>
<name>Q8KFU0_CHLTE</name>
<dbReference type="EnsemblBacteria" id="AAM71478">
    <property type="protein sequence ID" value="AAM71478"/>
    <property type="gene ID" value="CT0232"/>
</dbReference>
<protein>
    <submittedName>
        <fullName evidence="3">Membrane protein, putative</fullName>
    </submittedName>
</protein>
<evidence type="ECO:0000256" key="1">
    <source>
        <dbReference type="SAM" id="Phobius"/>
    </source>
</evidence>
<feature type="transmembrane region" description="Helical" evidence="1">
    <location>
        <begin position="61"/>
        <end position="81"/>
    </location>
</feature>
<reference evidence="3 4" key="1">
    <citation type="journal article" date="2002" name="Proc. Natl. Acad. Sci. U.S.A.">
        <title>The complete genome sequence of Chlorobium tepidum TLS, a photosynthetic, anaerobic, green-sulfur bacterium.</title>
        <authorList>
            <person name="Eisen J.A."/>
            <person name="Nelson K.E."/>
            <person name="Paulsen I.T."/>
            <person name="Heidelberg J.F."/>
            <person name="Wu M."/>
            <person name="Dodson R.J."/>
            <person name="Deboy R."/>
            <person name="Gwinn M.L."/>
            <person name="Nelson W.C."/>
            <person name="Haft D.H."/>
            <person name="Hickey E.K."/>
            <person name="Peterson J.D."/>
            <person name="Durkin A.S."/>
            <person name="Kolonay J.L."/>
            <person name="Yang F."/>
            <person name="Holt I."/>
            <person name="Umayam L.A."/>
            <person name="Mason T."/>
            <person name="Brenner M."/>
            <person name="Shea T.P."/>
            <person name="Parksey D."/>
            <person name="Nierman W.C."/>
            <person name="Feldblyum T.V."/>
            <person name="Hansen C.L."/>
            <person name="Craven M.B."/>
            <person name="Radune D."/>
            <person name="Vamathevan J."/>
            <person name="Khouri H."/>
            <person name="White O."/>
            <person name="Gruber T.M."/>
            <person name="Ketchum K.A."/>
            <person name="Venter J.C."/>
            <person name="Tettelin H."/>
            <person name="Bryant D.A."/>
            <person name="Fraser C.M."/>
        </authorList>
    </citation>
    <scope>NUCLEOTIDE SEQUENCE [LARGE SCALE GENOMIC DNA]</scope>
    <source>
        <strain evidence="4">ATCC 49652 / DSM 12025 / NBRC 103806 / TLS</strain>
    </source>
</reference>
<feature type="transmembrane region" description="Helical" evidence="1">
    <location>
        <begin position="158"/>
        <end position="181"/>
    </location>
</feature>
<dbReference type="Pfam" id="PF02517">
    <property type="entry name" value="Rce1-like"/>
    <property type="match status" value="1"/>
</dbReference>
<dbReference type="EMBL" id="AE006470">
    <property type="protein sequence ID" value="AAM71478.1"/>
    <property type="molecule type" value="Genomic_DNA"/>
</dbReference>
<sequence length="322" mass="35288">MNFPDDPKPHRRPRFFDTVLVLLFVLAAYPIVGALLTILVAGGNPFGNGFEAATHSFVVRLLVAQAFGQMVVLALPVFWLARRFSGDGLFGNTTLEWLGIRKHGGSRPALIAGAGMLLLQPALYSIVELQTLLLPYLGTFGKSLLQEQATLDIFLKKLAGGASIGGSVLSILVLVLTPAICEELFFRGYIQKSFVLSLSPQRAVLFTGIVFALFHMEWFNFVPLTLLGWYIGYIYWKSDNLLVPAVAHGTNNLAALVLLKSGIDSGSATDPSSGLLVSWPWWGLVVVSLSLFFLLIRYFPVRPALQDADNPMPPGHRWKSQC</sequence>
<dbReference type="GO" id="GO:0080120">
    <property type="term" value="P:CAAX-box protein maturation"/>
    <property type="evidence" value="ECO:0007669"/>
    <property type="project" value="UniProtKB-ARBA"/>
</dbReference>
<dbReference type="KEGG" id="cte:CT0232"/>
<dbReference type="OrthoDB" id="1523022at2"/>
<keyword evidence="1" id="KW-1133">Transmembrane helix</keyword>
<dbReference type="PANTHER" id="PTHR43592">
    <property type="entry name" value="CAAX AMINO TERMINAL PROTEASE"/>
    <property type="match status" value="1"/>
</dbReference>
<keyword evidence="1" id="KW-0812">Transmembrane</keyword>
<dbReference type="HOGENOM" id="CLU_865580_0_0_10"/>
<dbReference type="RefSeq" id="WP_010931924.1">
    <property type="nucleotide sequence ID" value="NC_002932.3"/>
</dbReference>
<feature type="transmembrane region" description="Helical" evidence="1">
    <location>
        <begin position="20"/>
        <end position="41"/>
    </location>
</feature>
<evidence type="ECO:0000313" key="4">
    <source>
        <dbReference type="Proteomes" id="UP000001007"/>
    </source>
</evidence>
<dbReference type="GO" id="GO:0004175">
    <property type="term" value="F:endopeptidase activity"/>
    <property type="evidence" value="ECO:0007669"/>
    <property type="project" value="UniProtKB-ARBA"/>
</dbReference>
<dbReference type="AlphaFoldDB" id="Q8KFU0"/>
<proteinExistence type="predicted"/>
<feature type="transmembrane region" description="Helical" evidence="1">
    <location>
        <begin position="218"/>
        <end position="236"/>
    </location>
</feature>
<dbReference type="STRING" id="194439.CT0232"/>
<dbReference type="PANTHER" id="PTHR43592:SF15">
    <property type="entry name" value="CAAX AMINO TERMINAL PROTEASE FAMILY PROTEIN"/>
    <property type="match status" value="1"/>
</dbReference>
<evidence type="ECO:0000259" key="2">
    <source>
        <dbReference type="Pfam" id="PF02517"/>
    </source>
</evidence>
<dbReference type="eggNOG" id="COG1266">
    <property type="taxonomic scope" value="Bacteria"/>
</dbReference>
<accession>Q8KFU0</accession>
<keyword evidence="4" id="KW-1185">Reference proteome</keyword>
<keyword evidence="1" id="KW-0472">Membrane</keyword>
<feature type="transmembrane region" description="Helical" evidence="1">
    <location>
        <begin position="279"/>
        <end position="299"/>
    </location>
</feature>
<gene>
    <name evidence="3" type="ordered locus">CT0232</name>
</gene>
<evidence type="ECO:0000313" key="3">
    <source>
        <dbReference type="EMBL" id="AAM71478.1"/>
    </source>
</evidence>